<feature type="transmembrane region" description="Helical" evidence="1">
    <location>
        <begin position="166"/>
        <end position="187"/>
    </location>
</feature>
<gene>
    <name evidence="2" type="ORF">EPL05_21675</name>
</gene>
<dbReference type="OrthoDB" id="793930at2"/>
<sequence length="207" mass="24385">MELDEFKAHWKTIQDNEFQQQKIPSEKLKQIIMNTTDTLGHLHSKSAYWKKFGTATNQILLGMLAVVSLIMLIKGIYLHRIAGILESVAYLTIMVIYCIVTIWVFKRQEQIFTIYSGDNVMVTLKQTISAFRRFYLMFNIIYLFLYPAYFYAVIKLFLPYWHPSLQTIFITCALATSISLIGGHWYYKVKFFKKLKSLEENLKYLES</sequence>
<evidence type="ECO:0000313" key="3">
    <source>
        <dbReference type="Proteomes" id="UP000286701"/>
    </source>
</evidence>
<name>A0A3S3UK06_9SPHI</name>
<keyword evidence="1" id="KW-1133">Transmembrane helix</keyword>
<keyword evidence="3" id="KW-1185">Reference proteome</keyword>
<keyword evidence="1" id="KW-0812">Transmembrane</keyword>
<dbReference type="Proteomes" id="UP000286701">
    <property type="component" value="Unassembled WGS sequence"/>
</dbReference>
<organism evidence="2 3">
    <name type="scientific">Mucilaginibacter gilvus</name>
    <dbReference type="NCBI Taxonomy" id="2305909"/>
    <lineage>
        <taxon>Bacteria</taxon>
        <taxon>Pseudomonadati</taxon>
        <taxon>Bacteroidota</taxon>
        <taxon>Sphingobacteriia</taxon>
        <taxon>Sphingobacteriales</taxon>
        <taxon>Sphingobacteriaceae</taxon>
        <taxon>Mucilaginibacter</taxon>
    </lineage>
</organism>
<feature type="transmembrane region" description="Helical" evidence="1">
    <location>
        <begin position="59"/>
        <end position="78"/>
    </location>
</feature>
<feature type="transmembrane region" description="Helical" evidence="1">
    <location>
        <begin position="134"/>
        <end position="154"/>
    </location>
</feature>
<evidence type="ECO:0000313" key="2">
    <source>
        <dbReference type="EMBL" id="RWY48183.1"/>
    </source>
</evidence>
<accession>A0A3S3UK06</accession>
<keyword evidence="1" id="KW-0472">Membrane</keyword>
<proteinExistence type="predicted"/>
<reference evidence="2 3" key="1">
    <citation type="submission" date="2019-01" db="EMBL/GenBank/DDBJ databases">
        <title>Mucilaginibacter antarcticum sp. nov., isolated from antarctic soil.</title>
        <authorList>
            <person name="Yan Y.-Q."/>
            <person name="Du Z.-J."/>
        </authorList>
    </citation>
    <scope>NUCLEOTIDE SEQUENCE [LARGE SCALE GENOMIC DNA]</scope>
    <source>
        <strain evidence="2 3">F01003</strain>
    </source>
</reference>
<dbReference type="RefSeq" id="WP_128536076.1">
    <property type="nucleotide sequence ID" value="NZ_SBIW01000012.1"/>
</dbReference>
<comment type="caution">
    <text evidence="2">The sequence shown here is derived from an EMBL/GenBank/DDBJ whole genome shotgun (WGS) entry which is preliminary data.</text>
</comment>
<protein>
    <recommendedName>
        <fullName evidence="4">DUF3278 domain-containing protein</fullName>
    </recommendedName>
</protein>
<evidence type="ECO:0000256" key="1">
    <source>
        <dbReference type="SAM" id="Phobius"/>
    </source>
</evidence>
<dbReference type="EMBL" id="SBIW01000012">
    <property type="protein sequence ID" value="RWY48183.1"/>
    <property type="molecule type" value="Genomic_DNA"/>
</dbReference>
<feature type="transmembrane region" description="Helical" evidence="1">
    <location>
        <begin position="84"/>
        <end position="105"/>
    </location>
</feature>
<evidence type="ECO:0008006" key="4">
    <source>
        <dbReference type="Google" id="ProtNLM"/>
    </source>
</evidence>
<dbReference type="AlphaFoldDB" id="A0A3S3UK06"/>